<feature type="transmembrane region" description="Helical" evidence="11">
    <location>
        <begin position="45"/>
        <end position="64"/>
    </location>
</feature>
<dbReference type="RefSeq" id="WP_272736855.1">
    <property type="nucleotide sequence ID" value="NZ_CP116942.1"/>
</dbReference>
<evidence type="ECO:0000256" key="5">
    <source>
        <dbReference type="ARBA" id="ARBA00022692"/>
    </source>
</evidence>
<evidence type="ECO:0000313" key="12">
    <source>
        <dbReference type="EMBL" id="WCO67333.1"/>
    </source>
</evidence>
<dbReference type="GO" id="GO:0005886">
    <property type="term" value="C:plasma membrane"/>
    <property type="evidence" value="ECO:0007669"/>
    <property type="project" value="UniProtKB-SubCell"/>
</dbReference>
<dbReference type="AlphaFoldDB" id="A0AAE9Y9W4"/>
<reference evidence="12" key="1">
    <citation type="submission" date="2023-01" db="EMBL/GenBank/DDBJ databases">
        <title>The diversity of Class Acidimicrobiia in South China Sea sediment environments and the proposal of Iamia marina sp. nov., a novel species of the genus Iamia.</title>
        <authorList>
            <person name="He Y."/>
            <person name="Tian X."/>
        </authorList>
    </citation>
    <scope>NUCLEOTIDE SEQUENCE</scope>
    <source>
        <strain evidence="12">DSM 19957</strain>
    </source>
</reference>
<evidence type="ECO:0000256" key="10">
    <source>
        <dbReference type="SAM" id="MobiDB-lite"/>
    </source>
</evidence>
<dbReference type="InterPro" id="IPR028362">
    <property type="entry name" value="AlgI"/>
</dbReference>
<evidence type="ECO:0000256" key="7">
    <source>
        <dbReference type="ARBA" id="ARBA00023136"/>
    </source>
</evidence>
<dbReference type="PANTHER" id="PTHR13285:SF23">
    <property type="entry name" value="TEICHOIC ACID D-ALANYLTRANSFERASE"/>
    <property type="match status" value="1"/>
</dbReference>
<evidence type="ECO:0000256" key="11">
    <source>
        <dbReference type="SAM" id="Phobius"/>
    </source>
</evidence>
<dbReference type="GO" id="GO:0042121">
    <property type="term" value="P:alginic acid biosynthetic process"/>
    <property type="evidence" value="ECO:0007669"/>
    <property type="project" value="InterPro"/>
</dbReference>
<organism evidence="12 13">
    <name type="scientific">Iamia majanohamensis</name>
    <dbReference type="NCBI Taxonomy" id="467976"/>
    <lineage>
        <taxon>Bacteria</taxon>
        <taxon>Bacillati</taxon>
        <taxon>Actinomycetota</taxon>
        <taxon>Acidimicrobiia</taxon>
        <taxon>Acidimicrobiales</taxon>
        <taxon>Iamiaceae</taxon>
        <taxon>Iamia</taxon>
    </lineage>
</organism>
<keyword evidence="4 9" id="KW-0808">Transferase</keyword>
<feature type="transmembrane region" description="Helical" evidence="11">
    <location>
        <begin position="336"/>
        <end position="353"/>
    </location>
</feature>
<evidence type="ECO:0000256" key="8">
    <source>
        <dbReference type="ARBA" id="ARBA00023315"/>
    </source>
</evidence>
<evidence type="ECO:0000256" key="3">
    <source>
        <dbReference type="ARBA" id="ARBA00022475"/>
    </source>
</evidence>
<keyword evidence="5 11" id="KW-0812">Transmembrane</keyword>
<feature type="transmembrane region" description="Helical" evidence="11">
    <location>
        <begin position="115"/>
        <end position="137"/>
    </location>
</feature>
<sequence length="541" mass="60430">MTFNSFQYALLLLFVVAAFWALRPPGRRWLLLVSSYVFYASWDVRFTALLFVSTTVAFLAGGVLSRSDDDRTRKRVLAATVVFNVGLLGFFKYFNFFIDSTEALLDRLGTTTPTWALQIALPVGISFFTFQMLSYVVDVYRREADATDSYLTFLIFGSFFPHLLAGPICRARRLIPQLGCTKRAPDPTQVAEGLELILIGLFQKVAVGDALNQATGPIFASFTDPAVARPSWATLWAATLASVIQFVLDFAGYSNIARGSAKLLGIELPYNFRQPLTRSKDFQDFWRREHMTLMAWFRDYVYRPLHRRDASPWYDHGVLLVLFALSGLWHGAAWVWVTWGLLVGSVLVIELEVKRRRHARTRAARKAERAAQREEERRAAAGGPVRLEPDAAALDDPDAALLGEADHVAPEAGPPLVVRARPRARPKADPWWRSLPVHTYVFVLIALQVAWIRTGAIGSGLELYGALFTPSAGGIDVDMAFLFLYALVAMVLTDNRQVQMERVEGTPDPVTLPRAVGFGVMVVLIVVFSGAPPQPFVYFQF</sequence>
<feature type="transmembrane region" description="Helical" evidence="11">
    <location>
        <begin position="76"/>
        <end position="95"/>
    </location>
</feature>
<evidence type="ECO:0000256" key="4">
    <source>
        <dbReference type="ARBA" id="ARBA00022679"/>
    </source>
</evidence>
<comment type="subcellular location">
    <subcellularLocation>
        <location evidence="1">Cell membrane</location>
        <topology evidence="1">Multi-pass membrane protein</topology>
    </subcellularLocation>
</comment>
<feature type="region of interest" description="Disordered" evidence="10">
    <location>
        <begin position="362"/>
        <end position="382"/>
    </location>
</feature>
<evidence type="ECO:0000256" key="9">
    <source>
        <dbReference type="PIRNR" id="PIRNR016636"/>
    </source>
</evidence>
<evidence type="ECO:0000256" key="2">
    <source>
        <dbReference type="ARBA" id="ARBA00010323"/>
    </source>
</evidence>
<feature type="transmembrane region" description="Helical" evidence="11">
    <location>
        <begin position="472"/>
        <end position="492"/>
    </location>
</feature>
<proteinExistence type="inferred from homology"/>
<dbReference type="InterPro" id="IPR004299">
    <property type="entry name" value="MBOAT_fam"/>
</dbReference>
<evidence type="ECO:0000313" key="13">
    <source>
        <dbReference type="Proteomes" id="UP001216390"/>
    </source>
</evidence>
<keyword evidence="7 9" id="KW-0472">Membrane</keyword>
<dbReference type="Proteomes" id="UP001216390">
    <property type="component" value="Chromosome"/>
</dbReference>
<keyword evidence="3 9" id="KW-1003">Cell membrane</keyword>
<dbReference type="GO" id="GO:0016746">
    <property type="term" value="F:acyltransferase activity"/>
    <property type="evidence" value="ECO:0007669"/>
    <property type="project" value="UniProtKB-KW"/>
</dbReference>
<comment type="similarity">
    <text evidence="2 9">Belongs to the membrane-bound acyltransferase family.</text>
</comment>
<evidence type="ECO:0008006" key="14">
    <source>
        <dbReference type="Google" id="ProtNLM"/>
    </source>
</evidence>
<accession>A0AAE9Y9W4</accession>
<name>A0AAE9Y9W4_9ACTN</name>
<dbReference type="PIRSF" id="PIRSF500217">
    <property type="entry name" value="AlgI"/>
    <property type="match status" value="1"/>
</dbReference>
<feature type="transmembrane region" description="Helical" evidence="11">
    <location>
        <begin position="431"/>
        <end position="452"/>
    </location>
</feature>
<feature type="transmembrane region" description="Helical" evidence="11">
    <location>
        <begin position="149"/>
        <end position="168"/>
    </location>
</feature>
<keyword evidence="13" id="KW-1185">Reference proteome</keyword>
<dbReference type="KEGG" id="ima:PO878_01195"/>
<gene>
    <name evidence="12" type="ORF">PO878_01195</name>
</gene>
<evidence type="ECO:0000256" key="6">
    <source>
        <dbReference type="ARBA" id="ARBA00022989"/>
    </source>
</evidence>
<dbReference type="InterPro" id="IPR051085">
    <property type="entry name" value="MB_O-acyltransferase"/>
</dbReference>
<protein>
    <recommendedName>
        <fullName evidence="14">MBOAT family protein</fullName>
    </recommendedName>
</protein>
<dbReference type="PIRSF" id="PIRSF016636">
    <property type="entry name" value="AlgI_DltB"/>
    <property type="match status" value="1"/>
</dbReference>
<feature type="transmembrane region" description="Helical" evidence="11">
    <location>
        <begin position="512"/>
        <end position="531"/>
    </location>
</feature>
<keyword evidence="6 11" id="KW-1133">Transmembrane helix</keyword>
<feature type="compositionally biased region" description="Basic and acidic residues" evidence="10">
    <location>
        <begin position="365"/>
        <end position="379"/>
    </location>
</feature>
<dbReference type="Pfam" id="PF03062">
    <property type="entry name" value="MBOAT"/>
    <property type="match status" value="1"/>
</dbReference>
<dbReference type="EMBL" id="CP116942">
    <property type="protein sequence ID" value="WCO67333.1"/>
    <property type="molecule type" value="Genomic_DNA"/>
</dbReference>
<evidence type="ECO:0000256" key="1">
    <source>
        <dbReference type="ARBA" id="ARBA00004651"/>
    </source>
</evidence>
<dbReference type="PANTHER" id="PTHR13285">
    <property type="entry name" value="ACYLTRANSFERASE"/>
    <property type="match status" value="1"/>
</dbReference>
<keyword evidence="8 9" id="KW-0012">Acyltransferase</keyword>
<dbReference type="InterPro" id="IPR024194">
    <property type="entry name" value="Ac/AlaTfrase_AlgI/DltB"/>
</dbReference>